<dbReference type="InterPro" id="IPR036873">
    <property type="entry name" value="Rhodanese-like_dom_sf"/>
</dbReference>
<reference evidence="4" key="1">
    <citation type="submission" date="2016-10" db="EMBL/GenBank/DDBJ databases">
        <authorList>
            <person name="Varghese N."/>
            <person name="Submissions S."/>
        </authorList>
    </citation>
    <scope>NUCLEOTIDE SEQUENCE [LARGE SCALE GENOMIC DNA]</scope>
    <source>
        <strain evidence="4">CGMCC 1.11014</strain>
    </source>
</reference>
<gene>
    <name evidence="3" type="ORF">SAMN05216552_10824</name>
</gene>
<dbReference type="STRING" id="1035707.SAMN05216552_10824"/>
<dbReference type="AlphaFoldDB" id="A0A1I7M7N7"/>
<evidence type="ECO:0000313" key="3">
    <source>
        <dbReference type="EMBL" id="SFV17946.1"/>
    </source>
</evidence>
<dbReference type="Gene3D" id="3.40.250.10">
    <property type="entry name" value="Rhodanese-like domain"/>
    <property type="match status" value="1"/>
</dbReference>
<keyword evidence="4" id="KW-1185">Reference proteome</keyword>
<dbReference type="PANTHER" id="PTHR44086">
    <property type="entry name" value="THIOSULFATE SULFURTRANSFERASE RDL2, MITOCHONDRIAL-RELATED"/>
    <property type="match status" value="1"/>
</dbReference>
<feature type="domain" description="Rhodanese" evidence="2">
    <location>
        <begin position="61"/>
        <end position="161"/>
    </location>
</feature>
<protein>
    <submittedName>
        <fullName evidence="3">Thiosulfate sulfurtransferase</fullName>
    </submittedName>
</protein>
<dbReference type="Proteomes" id="UP000199391">
    <property type="component" value="Unassembled WGS sequence"/>
</dbReference>
<evidence type="ECO:0000259" key="2">
    <source>
        <dbReference type="PROSITE" id="PS50206"/>
    </source>
</evidence>
<name>A0A1I7M7N7_9BURK</name>
<sequence length="175" mass="18218">MSTAASSAHTAAAHGNHHLPARGSGASAADPALERARAAAAEAGLPHAGVVSPQDAWRLAQSGDALLVDVRSNEERVFVGRVPESLHVAWASGTALTRNPRFTRELEAKAGGKDAVLLLLCRSGKRSAAAADTATKAGFANAFNVDQGFEGEIDEAGQRGHSGGWRWHGLPWLQD</sequence>
<dbReference type="GO" id="GO:0004792">
    <property type="term" value="F:thiosulfate-cyanide sulfurtransferase activity"/>
    <property type="evidence" value="ECO:0007669"/>
    <property type="project" value="TreeGrafter"/>
</dbReference>
<dbReference type="PROSITE" id="PS50206">
    <property type="entry name" value="RHODANESE_3"/>
    <property type="match status" value="1"/>
</dbReference>
<evidence type="ECO:0000256" key="1">
    <source>
        <dbReference type="SAM" id="MobiDB-lite"/>
    </source>
</evidence>
<dbReference type="EMBL" id="FPBO01000082">
    <property type="protein sequence ID" value="SFV17946.1"/>
    <property type="molecule type" value="Genomic_DNA"/>
</dbReference>
<accession>A0A1I7M7N7</accession>
<dbReference type="Pfam" id="PF00581">
    <property type="entry name" value="Rhodanese"/>
    <property type="match status" value="1"/>
</dbReference>
<dbReference type="SMART" id="SM00450">
    <property type="entry name" value="RHOD"/>
    <property type="match status" value="1"/>
</dbReference>
<feature type="compositionally biased region" description="Low complexity" evidence="1">
    <location>
        <begin position="1"/>
        <end position="14"/>
    </location>
</feature>
<organism evidence="3 4">
    <name type="scientific">Pseudoduganella namucuonensis</name>
    <dbReference type="NCBI Taxonomy" id="1035707"/>
    <lineage>
        <taxon>Bacteria</taxon>
        <taxon>Pseudomonadati</taxon>
        <taxon>Pseudomonadota</taxon>
        <taxon>Betaproteobacteria</taxon>
        <taxon>Burkholderiales</taxon>
        <taxon>Oxalobacteraceae</taxon>
        <taxon>Telluria group</taxon>
        <taxon>Pseudoduganella</taxon>
    </lineage>
</organism>
<keyword evidence="3" id="KW-0808">Transferase</keyword>
<dbReference type="PANTHER" id="PTHR44086:SF10">
    <property type="entry name" value="THIOSULFATE SULFURTRANSFERASE_RHODANESE-LIKE DOMAIN-CONTAINING PROTEIN 3"/>
    <property type="match status" value="1"/>
</dbReference>
<dbReference type="SUPFAM" id="SSF52821">
    <property type="entry name" value="Rhodanese/Cell cycle control phosphatase"/>
    <property type="match status" value="1"/>
</dbReference>
<proteinExistence type="predicted"/>
<dbReference type="OrthoDB" id="9789585at2"/>
<dbReference type="RefSeq" id="WP_093561635.1">
    <property type="nucleotide sequence ID" value="NZ_FPBO01000082.1"/>
</dbReference>
<dbReference type="InterPro" id="IPR001763">
    <property type="entry name" value="Rhodanese-like_dom"/>
</dbReference>
<feature type="region of interest" description="Disordered" evidence="1">
    <location>
        <begin position="1"/>
        <end position="33"/>
    </location>
</feature>
<evidence type="ECO:0000313" key="4">
    <source>
        <dbReference type="Proteomes" id="UP000199391"/>
    </source>
</evidence>